<dbReference type="PANTHER" id="PTHR33577">
    <property type="entry name" value="STERIGMATOCYSTIN BIOSYNTHESIS PEROXIDASE STCC-RELATED"/>
    <property type="match status" value="1"/>
</dbReference>
<sequence>MAPAVPLSELAPERGTYRQPGPSDVRGPCPMLNTLANHGYIPRDGRNVRASEITAALHDVVGVSSTVTLPFTHPIFFEHREAKAAGQAPSLWSRAWSIICLPSKLIFRWGMRRHGQFDSATGKKCLDLDQLGIPNAIEHDISLTRLDAKQGDNMTPQPGLIRDLLASSSDGGKTLSAADLAGVRLRRIAAQREANPDAVYGRMQHSFACMEIALFLGVFGDGKKVKCDYARAFFQEERLPFEEGWSRRPWWRRLGWLELGWTAARVRRLVGIKV</sequence>
<feature type="region of interest" description="Disordered" evidence="8">
    <location>
        <begin position="1"/>
        <end position="28"/>
    </location>
</feature>
<reference evidence="10" key="1">
    <citation type="submission" date="2023-06" db="EMBL/GenBank/DDBJ databases">
        <title>Genome-scale phylogeny and comparative genomics of the fungal order Sordariales.</title>
        <authorList>
            <consortium name="Lawrence Berkeley National Laboratory"/>
            <person name="Hensen N."/>
            <person name="Bonometti L."/>
            <person name="Westerberg I."/>
            <person name="Brannstrom I.O."/>
            <person name="Guillou S."/>
            <person name="Cros-Aarteil S."/>
            <person name="Calhoun S."/>
            <person name="Haridas S."/>
            <person name="Kuo A."/>
            <person name="Mondo S."/>
            <person name="Pangilinan J."/>
            <person name="Riley R."/>
            <person name="Labutti K."/>
            <person name="Andreopoulos B."/>
            <person name="Lipzen A."/>
            <person name="Chen C."/>
            <person name="Yanf M."/>
            <person name="Daum C."/>
            <person name="Ng V."/>
            <person name="Clum A."/>
            <person name="Steindorff A."/>
            <person name="Ohm R."/>
            <person name="Martin F."/>
            <person name="Silar P."/>
            <person name="Natvig D."/>
            <person name="Lalanne C."/>
            <person name="Gautier V."/>
            <person name="Ament-Velasquez S.L."/>
            <person name="Kruys A."/>
            <person name="Hutchinson M.I."/>
            <person name="Powell A.J."/>
            <person name="Barry K."/>
            <person name="Miller A.N."/>
            <person name="Grigoriev I.V."/>
            <person name="Debuchy R."/>
            <person name="Gladieux P."/>
            <person name="Thoren M.H."/>
            <person name="Johannesson H."/>
        </authorList>
    </citation>
    <scope>NUCLEOTIDE SEQUENCE</scope>
    <source>
        <strain evidence="10">PSN4</strain>
    </source>
</reference>
<evidence type="ECO:0000259" key="9">
    <source>
        <dbReference type="PROSITE" id="PS51405"/>
    </source>
</evidence>
<dbReference type="Proteomes" id="UP001239445">
    <property type="component" value="Unassembled WGS sequence"/>
</dbReference>
<evidence type="ECO:0000256" key="2">
    <source>
        <dbReference type="ARBA" id="ARBA00022559"/>
    </source>
</evidence>
<evidence type="ECO:0000256" key="7">
    <source>
        <dbReference type="ARBA" id="ARBA00025795"/>
    </source>
</evidence>
<keyword evidence="4" id="KW-0479">Metal-binding</keyword>
<feature type="domain" description="Heme haloperoxidase family profile" evidence="9">
    <location>
        <begin position="13"/>
        <end position="271"/>
    </location>
</feature>
<evidence type="ECO:0000256" key="4">
    <source>
        <dbReference type="ARBA" id="ARBA00022723"/>
    </source>
</evidence>
<proteinExistence type="inferred from homology"/>
<comment type="cofactor">
    <cofactor evidence="1">
        <name>heme b</name>
        <dbReference type="ChEBI" id="CHEBI:60344"/>
    </cofactor>
</comment>
<keyword evidence="5" id="KW-0560">Oxidoreductase</keyword>
<dbReference type="AlphaFoldDB" id="A0AAJ0BEA4"/>
<dbReference type="SUPFAM" id="SSF47571">
    <property type="entry name" value="Cloroperoxidase"/>
    <property type="match status" value="1"/>
</dbReference>
<gene>
    <name evidence="10" type="ORF">QBC47DRAFT_386146</name>
</gene>
<dbReference type="PANTHER" id="PTHR33577:SF9">
    <property type="entry name" value="PEROXIDASE STCC"/>
    <property type="match status" value="1"/>
</dbReference>
<organism evidence="10 11">
    <name type="scientific">Echria macrotheca</name>
    <dbReference type="NCBI Taxonomy" id="438768"/>
    <lineage>
        <taxon>Eukaryota</taxon>
        <taxon>Fungi</taxon>
        <taxon>Dikarya</taxon>
        <taxon>Ascomycota</taxon>
        <taxon>Pezizomycotina</taxon>
        <taxon>Sordariomycetes</taxon>
        <taxon>Sordariomycetidae</taxon>
        <taxon>Sordariales</taxon>
        <taxon>Schizotheciaceae</taxon>
        <taxon>Echria</taxon>
    </lineage>
</organism>
<dbReference type="InterPro" id="IPR036851">
    <property type="entry name" value="Chloroperoxidase-like_sf"/>
</dbReference>
<dbReference type="Gene3D" id="1.10.489.10">
    <property type="entry name" value="Chloroperoxidase-like"/>
    <property type="match status" value="1"/>
</dbReference>
<dbReference type="EMBL" id="MU839836">
    <property type="protein sequence ID" value="KAK1754296.1"/>
    <property type="molecule type" value="Genomic_DNA"/>
</dbReference>
<dbReference type="InterPro" id="IPR000028">
    <property type="entry name" value="Chloroperoxidase"/>
</dbReference>
<protein>
    <submittedName>
        <fullName evidence="10">Chloroperoxidase</fullName>
    </submittedName>
</protein>
<comment type="caution">
    <text evidence="10">The sequence shown here is derived from an EMBL/GenBank/DDBJ whole genome shotgun (WGS) entry which is preliminary data.</text>
</comment>
<evidence type="ECO:0000256" key="3">
    <source>
        <dbReference type="ARBA" id="ARBA00022617"/>
    </source>
</evidence>
<evidence type="ECO:0000313" key="11">
    <source>
        <dbReference type="Proteomes" id="UP001239445"/>
    </source>
</evidence>
<comment type="similarity">
    <text evidence="7">Belongs to the chloroperoxidase family.</text>
</comment>
<evidence type="ECO:0000313" key="10">
    <source>
        <dbReference type="EMBL" id="KAK1754296.1"/>
    </source>
</evidence>
<evidence type="ECO:0000256" key="8">
    <source>
        <dbReference type="SAM" id="MobiDB-lite"/>
    </source>
</evidence>
<keyword evidence="6" id="KW-0408">Iron</keyword>
<keyword evidence="2" id="KW-0575">Peroxidase</keyword>
<dbReference type="GO" id="GO:0046872">
    <property type="term" value="F:metal ion binding"/>
    <property type="evidence" value="ECO:0007669"/>
    <property type="project" value="UniProtKB-KW"/>
</dbReference>
<keyword evidence="3" id="KW-0349">Heme</keyword>
<keyword evidence="11" id="KW-1185">Reference proteome</keyword>
<dbReference type="GO" id="GO:0004601">
    <property type="term" value="F:peroxidase activity"/>
    <property type="evidence" value="ECO:0007669"/>
    <property type="project" value="UniProtKB-KW"/>
</dbReference>
<dbReference type="PROSITE" id="PS51405">
    <property type="entry name" value="HEME_HALOPEROXIDASE"/>
    <property type="match status" value="1"/>
</dbReference>
<accession>A0AAJ0BEA4</accession>
<name>A0AAJ0BEA4_9PEZI</name>
<evidence type="ECO:0000256" key="6">
    <source>
        <dbReference type="ARBA" id="ARBA00023004"/>
    </source>
</evidence>
<evidence type="ECO:0000256" key="5">
    <source>
        <dbReference type="ARBA" id="ARBA00023002"/>
    </source>
</evidence>
<evidence type="ECO:0000256" key="1">
    <source>
        <dbReference type="ARBA" id="ARBA00001970"/>
    </source>
</evidence>
<dbReference type="Pfam" id="PF01328">
    <property type="entry name" value="Peroxidase_2"/>
    <property type="match status" value="1"/>
</dbReference>